<dbReference type="SMART" id="SM00191">
    <property type="entry name" value="Int_alpha"/>
    <property type="match status" value="2"/>
</dbReference>
<dbReference type="EMBL" id="BAABHC010000014">
    <property type="protein sequence ID" value="GAA4432865.1"/>
    <property type="molecule type" value="Genomic_DNA"/>
</dbReference>
<keyword evidence="2" id="KW-0677">Repeat</keyword>
<evidence type="ECO:0000256" key="4">
    <source>
        <dbReference type="SAM" id="SignalP"/>
    </source>
</evidence>
<dbReference type="InterPro" id="IPR013519">
    <property type="entry name" value="Int_alpha_beta-p"/>
</dbReference>
<organism evidence="6 7">
    <name type="scientific">Pontibacter saemangeumensis</name>
    <dbReference type="NCBI Taxonomy" id="1084525"/>
    <lineage>
        <taxon>Bacteria</taxon>
        <taxon>Pseudomonadati</taxon>
        <taxon>Bacteroidota</taxon>
        <taxon>Cytophagia</taxon>
        <taxon>Cytophagales</taxon>
        <taxon>Hymenobacteraceae</taxon>
        <taxon>Pontibacter</taxon>
    </lineage>
</organism>
<sequence>MLLFSISYYMYAPLTNALPHKLKGLALAALLLITGCNAEQDKESPLATEPAKAAAPFLYESIPASETGIAFANTLTETASLNVLEFEYFYNGGGVAVGDFNNDGLQDIFFSGNMVPSRLYLNKGNLKFEDITEQAGINTSGRWASGVALADINNDGFQDIYVCVTGKAAPQQRKNLLYINNQDNTFTEAAQQYGLADDSYSTHAAFLDYDKDGDLDLYLLNHTLEEKNPNLLRPQLKDGSGKNTDRLYRNNGNNSFTDVSKQAGILVEGHGLGVAVSDINQDGWPDVYVSNDYLSNDILYLNNKNGTFTDKAAAYFKHQSQSAMGNDVADFNNDGLVDIITVDMLPEDNLRSKLMFAGMNYDRFTGELMNGYTPQYMRNTLQLNNGNGTFSEIGQLAGVQSTDWSWSPLLADFDNDGYKDVHITNGFPKDITNRDFIMYRMQGLNSSMPMDVLNKQLMEVIKKLPSAKKPNYIYRNKGDLTFSNQTSAWGLDVPSFSNGAAYADLDGDGDLDLVTNNINEKAFLYRNNTEKQSGNNFLRIKLQGDKANAAGYGAKVKLTLEGKEQFQEFSPFRGFMSTVEPFLHFGLGQDSVVAAVEVTWPDGKVQRLGNVQANQVLTLQQKDAAAVKASKETPEPRLFQQVNATHRIAYTHKEEPYIDFKVQPLLPHKYTQNGPGIAVGDVNGDGLDDFYVGGAFKYPGRVFLQSRNGTFSSAAITDQTKYEEDMGSLLFDADGDADLDLYIVSGGNEFPANSPYYQDKLYRNDSKGNFTLDAQALPRTTSSGSFVTAADVDTDGDLDLFVGGRMSPQQYPAPPESYILLNEGGRFRDATAQVCPDLQKLGMLTAALWTDFDNDRAVDLIVTGEGMPITFFRNANGKLQNVTAATTLPNTSGWWNSLAGGDFDNDGDIDYIAGNLGLNTKLKASGGEPVSVYAADYDGNGSMDPIVAHYVMGKNVPVRPRDDIFDQMVSMRRRFTSYDSYARASVTEVLSPAELNRSYVLKSVNMHSSYIENLENGKFMIKALPVEAQFAPVFGITVHDYDGDGNLDALLTGNSQAPEVISGAYDAFTGLYLKGNGQGSFQPVPLQQSGFVVDGDAKGMANLTLYNGKTLVLAANNNGPLLAYTAGTGSHAQVIRTMPSDVRLEITLDSGKKIVKELYYGSGYLSQSTRSVALPQNAVSVVAFDFKGKSRKVK</sequence>
<evidence type="ECO:0000259" key="5">
    <source>
        <dbReference type="Pfam" id="PF07593"/>
    </source>
</evidence>
<feature type="signal peptide" evidence="4">
    <location>
        <begin position="1"/>
        <end position="38"/>
    </location>
</feature>
<dbReference type="Gene3D" id="2.130.10.130">
    <property type="entry name" value="Integrin alpha, N-terminal"/>
    <property type="match status" value="3"/>
</dbReference>
<dbReference type="InterPro" id="IPR028994">
    <property type="entry name" value="Integrin_alpha_N"/>
</dbReference>
<evidence type="ECO:0000313" key="6">
    <source>
        <dbReference type="EMBL" id="GAA4432865.1"/>
    </source>
</evidence>
<feature type="chain" id="PRO_5047008904" evidence="4">
    <location>
        <begin position="39"/>
        <end position="1194"/>
    </location>
</feature>
<dbReference type="Pfam" id="PF07593">
    <property type="entry name" value="UnbV_ASPIC"/>
    <property type="match status" value="1"/>
</dbReference>
<reference evidence="7" key="1">
    <citation type="journal article" date="2019" name="Int. J. Syst. Evol. Microbiol.">
        <title>The Global Catalogue of Microorganisms (GCM) 10K type strain sequencing project: providing services to taxonomists for standard genome sequencing and annotation.</title>
        <authorList>
            <consortium name="The Broad Institute Genomics Platform"/>
            <consortium name="The Broad Institute Genome Sequencing Center for Infectious Disease"/>
            <person name="Wu L."/>
            <person name="Ma J."/>
        </authorList>
    </citation>
    <scope>NUCLEOTIDE SEQUENCE [LARGE SCALE GENOMIC DNA]</scope>
    <source>
        <strain evidence="7">JCM 17926</strain>
    </source>
</reference>
<keyword evidence="3" id="KW-0325">Glycoprotein</keyword>
<evidence type="ECO:0000256" key="1">
    <source>
        <dbReference type="ARBA" id="ARBA00022729"/>
    </source>
</evidence>
<dbReference type="InterPro" id="IPR011519">
    <property type="entry name" value="UnbV_ASPIC"/>
</dbReference>
<gene>
    <name evidence="6" type="ORF">GCM10023188_21690</name>
</gene>
<protein>
    <submittedName>
        <fullName evidence="6">VCBS repeat-containing protein</fullName>
    </submittedName>
</protein>
<keyword evidence="1 4" id="KW-0732">Signal</keyword>
<dbReference type="InterPro" id="IPR013517">
    <property type="entry name" value="FG-GAP"/>
</dbReference>
<name>A0ABP8LPS7_9BACT</name>
<feature type="domain" description="ASPIC/UnbV" evidence="5">
    <location>
        <begin position="551"/>
        <end position="618"/>
    </location>
</feature>
<dbReference type="InterPro" id="IPR027039">
    <property type="entry name" value="Crtac1"/>
</dbReference>
<proteinExistence type="predicted"/>
<dbReference type="Proteomes" id="UP001500552">
    <property type="component" value="Unassembled WGS sequence"/>
</dbReference>
<dbReference type="PANTHER" id="PTHR16026">
    <property type="entry name" value="CARTILAGE ACIDIC PROTEIN 1"/>
    <property type="match status" value="1"/>
</dbReference>
<evidence type="ECO:0000256" key="3">
    <source>
        <dbReference type="ARBA" id="ARBA00023180"/>
    </source>
</evidence>
<accession>A0ABP8LPS7</accession>
<dbReference type="SUPFAM" id="SSF69318">
    <property type="entry name" value="Integrin alpha N-terminal domain"/>
    <property type="match status" value="3"/>
</dbReference>
<evidence type="ECO:0000313" key="7">
    <source>
        <dbReference type="Proteomes" id="UP001500552"/>
    </source>
</evidence>
<dbReference type="PANTHER" id="PTHR16026:SF0">
    <property type="entry name" value="CARTILAGE ACIDIC PROTEIN 1"/>
    <property type="match status" value="1"/>
</dbReference>
<evidence type="ECO:0000256" key="2">
    <source>
        <dbReference type="ARBA" id="ARBA00022737"/>
    </source>
</evidence>
<keyword evidence="7" id="KW-1185">Reference proteome</keyword>
<dbReference type="Pfam" id="PF13517">
    <property type="entry name" value="FG-GAP_3"/>
    <property type="match status" value="8"/>
</dbReference>
<comment type="caution">
    <text evidence="6">The sequence shown here is derived from an EMBL/GenBank/DDBJ whole genome shotgun (WGS) entry which is preliminary data.</text>
</comment>